<organism evidence="1 2">
    <name type="scientific">Goodea atripinnis</name>
    <dbReference type="NCBI Taxonomy" id="208336"/>
    <lineage>
        <taxon>Eukaryota</taxon>
        <taxon>Metazoa</taxon>
        <taxon>Chordata</taxon>
        <taxon>Craniata</taxon>
        <taxon>Vertebrata</taxon>
        <taxon>Euteleostomi</taxon>
        <taxon>Actinopterygii</taxon>
        <taxon>Neopterygii</taxon>
        <taxon>Teleostei</taxon>
        <taxon>Neoteleostei</taxon>
        <taxon>Acanthomorphata</taxon>
        <taxon>Ovalentaria</taxon>
        <taxon>Atherinomorphae</taxon>
        <taxon>Cyprinodontiformes</taxon>
        <taxon>Goodeidae</taxon>
        <taxon>Goodea</taxon>
    </lineage>
</organism>
<dbReference type="EMBL" id="JAHRIO010041969">
    <property type="protein sequence ID" value="MEQ2172427.1"/>
    <property type="molecule type" value="Genomic_DNA"/>
</dbReference>
<evidence type="ECO:0000313" key="2">
    <source>
        <dbReference type="Proteomes" id="UP001476798"/>
    </source>
</evidence>
<dbReference type="Proteomes" id="UP001476798">
    <property type="component" value="Unassembled WGS sequence"/>
</dbReference>
<accession>A0ABV0NLZ7</accession>
<protein>
    <submittedName>
        <fullName evidence="1">Uncharacterized protein</fullName>
    </submittedName>
</protein>
<sequence length="141" mass="16022">MNKWQDILQDFLVESRIRGQQGVQILKQQSSPGQSRSFKFHFCLVSSQNIFPNVLGIRRMGFAKCEMGLLCSFWSALVVASKLPYRCHFCQVSLLLNHEPCLFPVESEAYSASDVLGSDLMCGFYRLCSNHHLCVVLKILT</sequence>
<comment type="caution">
    <text evidence="1">The sequence shown here is derived from an EMBL/GenBank/DDBJ whole genome shotgun (WGS) entry which is preliminary data.</text>
</comment>
<keyword evidence="2" id="KW-1185">Reference proteome</keyword>
<gene>
    <name evidence="1" type="ORF">GOODEAATRI_020921</name>
</gene>
<proteinExistence type="predicted"/>
<name>A0ABV0NLZ7_9TELE</name>
<reference evidence="1 2" key="1">
    <citation type="submission" date="2021-06" db="EMBL/GenBank/DDBJ databases">
        <authorList>
            <person name="Palmer J.M."/>
        </authorList>
    </citation>
    <scope>NUCLEOTIDE SEQUENCE [LARGE SCALE GENOMIC DNA]</scope>
    <source>
        <strain evidence="1 2">GA_2019</strain>
        <tissue evidence="1">Muscle</tissue>
    </source>
</reference>
<evidence type="ECO:0000313" key="1">
    <source>
        <dbReference type="EMBL" id="MEQ2172427.1"/>
    </source>
</evidence>